<dbReference type="PANTHER" id="PTHR21666">
    <property type="entry name" value="PEPTIDASE-RELATED"/>
    <property type="match status" value="1"/>
</dbReference>
<evidence type="ECO:0000256" key="2">
    <source>
        <dbReference type="SAM" id="Coils"/>
    </source>
</evidence>
<dbReference type="SUPFAM" id="SSF51261">
    <property type="entry name" value="Duplicated hybrid motif"/>
    <property type="match status" value="1"/>
</dbReference>
<evidence type="ECO:0000256" key="4">
    <source>
        <dbReference type="SAM" id="SignalP"/>
    </source>
</evidence>
<feature type="compositionally biased region" description="Polar residues" evidence="3">
    <location>
        <begin position="315"/>
        <end position="328"/>
    </location>
</feature>
<sequence>MSKRKSSKVITIMLCSTFIVGAIPSVSFAESKYQSEIDRIKKKRSEVQDKTDATNNKIADIKHDQQEVVAELEKLDARMKLTKQKVNQTEDAVSDGKKQISKLKEEIKFIEERIKSREELLKNRMRSLQKAGGMVSYIDVILGANSFGDLIQRMSAVQIIMKADEDIINQQNLDLKEVSAKKDDLTIKQAKIERDLANLKSLNNQLASQVSEKNKLMASLKAKESEAHEDVLDLKEQDQLLASQQAAMQKALEIAKKQAAERAAAEARRKAEAKRKAEAAAKSKKTSTSTSHSSGSGSSSGSGNSSNSDSAGSSDNTPTVSSGNFTRPANGYVSSGFGQRSFEGGEFHEGVDIASAGTVPVVAAGDGVVIRAYVSSSYGNCVFITHNIDGQVWTTVYAHLASFNVSTGQTVSKGMQIGYMGNSGHSTGQHLHFELHKGEWNYAKSNAVDPMKYINF</sequence>
<dbReference type="CDD" id="cd12797">
    <property type="entry name" value="M23_peptidase"/>
    <property type="match status" value="1"/>
</dbReference>
<organism evidence="7 8">
    <name type="scientific">Gottfriedia luciferensis</name>
    <dbReference type="NCBI Taxonomy" id="178774"/>
    <lineage>
        <taxon>Bacteria</taxon>
        <taxon>Bacillati</taxon>
        <taxon>Bacillota</taxon>
        <taxon>Bacilli</taxon>
        <taxon>Bacillales</taxon>
        <taxon>Bacillaceae</taxon>
        <taxon>Gottfriedia</taxon>
    </lineage>
</organism>
<dbReference type="Proteomes" id="UP000094580">
    <property type="component" value="Unassembled WGS sequence"/>
</dbReference>
<dbReference type="InterPro" id="IPR057309">
    <property type="entry name" value="PcsB_CC"/>
</dbReference>
<feature type="coiled-coil region" evidence="2">
    <location>
        <begin position="30"/>
        <end position="120"/>
    </location>
</feature>
<feature type="compositionally biased region" description="Low complexity" evidence="3">
    <location>
        <begin position="286"/>
        <end position="314"/>
    </location>
</feature>
<dbReference type="RefSeq" id="WP_069033822.1">
    <property type="nucleotide sequence ID" value="NZ_MDKC01000013.1"/>
</dbReference>
<dbReference type="EMBL" id="MDKC01000013">
    <property type="protein sequence ID" value="ODG92046.1"/>
    <property type="molecule type" value="Genomic_DNA"/>
</dbReference>
<feature type="compositionally biased region" description="Basic and acidic residues" evidence="3">
    <location>
        <begin position="265"/>
        <end position="281"/>
    </location>
</feature>
<comment type="caution">
    <text evidence="7">The sequence shown here is derived from an EMBL/GenBank/DDBJ whole genome shotgun (WGS) entry which is preliminary data.</text>
</comment>
<keyword evidence="2" id="KW-0175">Coiled coil</keyword>
<evidence type="ECO:0000313" key="7">
    <source>
        <dbReference type="EMBL" id="ODG92046.1"/>
    </source>
</evidence>
<feature type="region of interest" description="Disordered" evidence="3">
    <location>
        <begin position="265"/>
        <end position="328"/>
    </location>
</feature>
<dbReference type="InterPro" id="IPR050570">
    <property type="entry name" value="Cell_wall_metabolism_enzyme"/>
</dbReference>
<evidence type="ECO:0000259" key="6">
    <source>
        <dbReference type="Pfam" id="PF24568"/>
    </source>
</evidence>
<evidence type="ECO:0000256" key="1">
    <source>
        <dbReference type="ARBA" id="ARBA00022729"/>
    </source>
</evidence>
<protein>
    <recommendedName>
        <fullName evidence="9">Peptidase M23</fullName>
    </recommendedName>
</protein>
<accession>A0ABX2ZQK3</accession>
<keyword evidence="1 4" id="KW-0732">Signal</keyword>
<dbReference type="InterPro" id="IPR016047">
    <property type="entry name" value="M23ase_b-sheet_dom"/>
</dbReference>
<feature type="signal peptide" evidence="4">
    <location>
        <begin position="1"/>
        <end position="29"/>
    </location>
</feature>
<evidence type="ECO:0008006" key="9">
    <source>
        <dbReference type="Google" id="ProtNLM"/>
    </source>
</evidence>
<evidence type="ECO:0000256" key="3">
    <source>
        <dbReference type="SAM" id="MobiDB-lite"/>
    </source>
</evidence>
<dbReference type="InterPro" id="IPR011055">
    <property type="entry name" value="Dup_hybrid_motif"/>
</dbReference>
<feature type="chain" id="PRO_5046090209" description="Peptidase M23" evidence="4">
    <location>
        <begin position="30"/>
        <end position="456"/>
    </location>
</feature>
<dbReference type="Pfam" id="PF24568">
    <property type="entry name" value="CC_PcsB"/>
    <property type="match status" value="1"/>
</dbReference>
<dbReference type="Gene3D" id="6.10.250.3150">
    <property type="match status" value="1"/>
</dbReference>
<proteinExistence type="predicted"/>
<dbReference type="PANTHER" id="PTHR21666:SF270">
    <property type="entry name" value="MUREIN HYDROLASE ACTIVATOR ENVC"/>
    <property type="match status" value="1"/>
</dbReference>
<feature type="domain" description="M23ase beta-sheet core" evidence="5">
    <location>
        <begin position="347"/>
        <end position="444"/>
    </location>
</feature>
<reference evidence="7 8" key="1">
    <citation type="submission" date="2016-07" db="EMBL/GenBank/DDBJ databases">
        <authorList>
            <person name="Townsley L."/>
            <person name="Shank E.A."/>
        </authorList>
    </citation>
    <scope>NUCLEOTIDE SEQUENCE [LARGE SCALE GENOMIC DNA]</scope>
    <source>
        <strain evidence="7 8">CH01</strain>
    </source>
</reference>
<dbReference type="Pfam" id="PF01551">
    <property type="entry name" value="Peptidase_M23"/>
    <property type="match status" value="1"/>
</dbReference>
<evidence type="ECO:0000313" key="8">
    <source>
        <dbReference type="Proteomes" id="UP000094580"/>
    </source>
</evidence>
<name>A0ABX2ZQK3_9BACI</name>
<keyword evidence="8" id="KW-1185">Reference proteome</keyword>
<feature type="domain" description="Peptidoglycan hydrolase PcsB coiled-coil" evidence="6">
    <location>
        <begin position="107"/>
        <end position="181"/>
    </location>
</feature>
<gene>
    <name evidence="7" type="ORF">BED47_06100</name>
</gene>
<evidence type="ECO:0000259" key="5">
    <source>
        <dbReference type="Pfam" id="PF01551"/>
    </source>
</evidence>
<dbReference type="Gene3D" id="2.70.70.10">
    <property type="entry name" value="Glucose Permease (Domain IIA)"/>
    <property type="match status" value="1"/>
</dbReference>